<dbReference type="EMBL" id="AUSV01000013">
    <property type="protein sequence ID" value="ESP94800.1"/>
    <property type="molecule type" value="Genomic_DNA"/>
</dbReference>
<accession>V4HVH6</accession>
<reference evidence="2 3" key="1">
    <citation type="submission" date="2013-07" db="EMBL/GenBank/DDBJ databases">
        <title>Draft genome sequence of Pseudoalteromonas luteoviolacea 2ta16.</title>
        <authorList>
            <person name="Allen E.E."/>
            <person name="Azam F."/>
            <person name="Podell S."/>
        </authorList>
    </citation>
    <scope>NUCLEOTIDE SEQUENCE [LARGE SCALE GENOMIC DNA]</scope>
    <source>
        <strain evidence="2 3">2ta16</strain>
    </source>
</reference>
<dbReference type="GeneID" id="29921757"/>
<dbReference type="Proteomes" id="UP000017820">
    <property type="component" value="Unassembled WGS sequence"/>
</dbReference>
<feature type="signal peptide" evidence="1">
    <location>
        <begin position="1"/>
        <end position="21"/>
    </location>
</feature>
<feature type="chain" id="PRO_5004719205" evidence="1">
    <location>
        <begin position="22"/>
        <end position="191"/>
    </location>
</feature>
<name>V4HVH6_PSEL2</name>
<evidence type="ECO:0000313" key="2">
    <source>
        <dbReference type="EMBL" id="ESP94800.1"/>
    </source>
</evidence>
<dbReference type="RefSeq" id="WP_023398188.1">
    <property type="nucleotide sequence ID" value="NZ_AUSV01000013.1"/>
</dbReference>
<comment type="caution">
    <text evidence="2">The sequence shown here is derived from an EMBL/GenBank/DDBJ whole genome shotgun (WGS) entry which is preliminary data.</text>
</comment>
<protein>
    <submittedName>
        <fullName evidence="2">Uncharacterized protein</fullName>
    </submittedName>
</protein>
<evidence type="ECO:0000313" key="3">
    <source>
        <dbReference type="Proteomes" id="UP000017820"/>
    </source>
</evidence>
<dbReference type="AlphaFoldDB" id="V4HVH6"/>
<evidence type="ECO:0000256" key="1">
    <source>
        <dbReference type="SAM" id="SignalP"/>
    </source>
</evidence>
<proteinExistence type="predicted"/>
<gene>
    <name evidence="2" type="ORF">PL2TA16_00800</name>
</gene>
<sequence>MNIKKIALGFSLVLSSNIVLAGGGQAVNCRMENTGYQNVYEGQVSCLASMRNGRLVKLEDYIFPTVHSSVTINRLVGNEFLNCTAKVPFSHVQPITKEVCDYTPYVNVSARQYSEGEAVFEISANDKDGHIQSRDVRINGASVSSHSDSIQVYGAVGETFYLTITVTDNDGYSSSSSAGITIKRFGSINPL</sequence>
<dbReference type="PATRIC" id="fig|1353533.3.peg.1241"/>
<organism evidence="2 3">
    <name type="scientific">Pseudoalteromonas luteoviolacea (strain 2ta16)</name>
    <dbReference type="NCBI Taxonomy" id="1353533"/>
    <lineage>
        <taxon>Bacteria</taxon>
        <taxon>Pseudomonadati</taxon>
        <taxon>Pseudomonadota</taxon>
        <taxon>Gammaproteobacteria</taxon>
        <taxon>Alteromonadales</taxon>
        <taxon>Pseudoalteromonadaceae</taxon>
        <taxon>Pseudoalteromonas</taxon>
    </lineage>
</organism>
<keyword evidence="1" id="KW-0732">Signal</keyword>